<feature type="compositionally biased region" description="Basic residues" evidence="1">
    <location>
        <begin position="1"/>
        <end position="12"/>
    </location>
</feature>
<dbReference type="Gramene" id="AET4Gv20777200.7">
    <property type="protein sequence ID" value="AET4Gv20777200.7"/>
    <property type="gene ID" value="AET4Gv20777200"/>
</dbReference>
<reference evidence="2" key="4">
    <citation type="submission" date="2019-03" db="UniProtKB">
        <authorList>
            <consortium name="EnsemblPlants"/>
        </authorList>
    </citation>
    <scope>IDENTIFICATION</scope>
</reference>
<keyword evidence="3" id="KW-1185">Reference proteome</keyword>
<reference evidence="2" key="3">
    <citation type="journal article" date="2017" name="Nature">
        <title>Genome sequence of the progenitor of the wheat D genome Aegilops tauschii.</title>
        <authorList>
            <person name="Luo M.C."/>
            <person name="Gu Y.Q."/>
            <person name="Puiu D."/>
            <person name="Wang H."/>
            <person name="Twardziok S.O."/>
            <person name="Deal K.R."/>
            <person name="Huo N."/>
            <person name="Zhu T."/>
            <person name="Wang L."/>
            <person name="Wang Y."/>
            <person name="McGuire P.E."/>
            <person name="Liu S."/>
            <person name="Long H."/>
            <person name="Ramasamy R.K."/>
            <person name="Rodriguez J.C."/>
            <person name="Van S.L."/>
            <person name="Yuan L."/>
            <person name="Wang Z."/>
            <person name="Xia Z."/>
            <person name="Xiao L."/>
            <person name="Anderson O.D."/>
            <person name="Ouyang S."/>
            <person name="Liang Y."/>
            <person name="Zimin A.V."/>
            <person name="Pertea G."/>
            <person name="Qi P."/>
            <person name="Bennetzen J.L."/>
            <person name="Dai X."/>
            <person name="Dawson M.W."/>
            <person name="Muller H.G."/>
            <person name="Kugler K."/>
            <person name="Rivarola-Duarte L."/>
            <person name="Spannagl M."/>
            <person name="Mayer K.F.X."/>
            <person name="Lu F.H."/>
            <person name="Bevan M.W."/>
            <person name="Leroy P."/>
            <person name="Li P."/>
            <person name="You F.M."/>
            <person name="Sun Q."/>
            <person name="Liu Z."/>
            <person name="Lyons E."/>
            <person name="Wicker T."/>
            <person name="Salzberg S.L."/>
            <person name="Devos K.M."/>
            <person name="Dvorak J."/>
        </authorList>
    </citation>
    <scope>NUCLEOTIDE SEQUENCE [LARGE SCALE GENOMIC DNA]</scope>
    <source>
        <strain evidence="2">cv. AL8/78</strain>
    </source>
</reference>
<proteinExistence type="predicted"/>
<evidence type="ECO:0000313" key="3">
    <source>
        <dbReference type="Proteomes" id="UP000015105"/>
    </source>
</evidence>
<dbReference type="Proteomes" id="UP000015105">
    <property type="component" value="Chromosome 4D"/>
</dbReference>
<evidence type="ECO:0000256" key="1">
    <source>
        <dbReference type="SAM" id="MobiDB-lite"/>
    </source>
</evidence>
<feature type="region of interest" description="Disordered" evidence="1">
    <location>
        <begin position="1"/>
        <end position="25"/>
    </location>
</feature>
<evidence type="ECO:0000313" key="2">
    <source>
        <dbReference type="EnsemblPlants" id="AET4Gv20777200.7"/>
    </source>
</evidence>
<organism evidence="2 3">
    <name type="scientific">Aegilops tauschii subsp. strangulata</name>
    <name type="common">Goatgrass</name>
    <dbReference type="NCBI Taxonomy" id="200361"/>
    <lineage>
        <taxon>Eukaryota</taxon>
        <taxon>Viridiplantae</taxon>
        <taxon>Streptophyta</taxon>
        <taxon>Embryophyta</taxon>
        <taxon>Tracheophyta</taxon>
        <taxon>Spermatophyta</taxon>
        <taxon>Magnoliopsida</taxon>
        <taxon>Liliopsida</taxon>
        <taxon>Poales</taxon>
        <taxon>Poaceae</taxon>
        <taxon>BOP clade</taxon>
        <taxon>Pooideae</taxon>
        <taxon>Triticodae</taxon>
        <taxon>Triticeae</taxon>
        <taxon>Triticinae</taxon>
        <taxon>Aegilops</taxon>
    </lineage>
</organism>
<reference evidence="3" key="2">
    <citation type="journal article" date="2017" name="Nat. Plants">
        <title>The Aegilops tauschii genome reveals multiple impacts of transposons.</title>
        <authorList>
            <person name="Zhao G."/>
            <person name="Zou C."/>
            <person name="Li K."/>
            <person name="Wang K."/>
            <person name="Li T."/>
            <person name="Gao L."/>
            <person name="Zhang X."/>
            <person name="Wang H."/>
            <person name="Yang Z."/>
            <person name="Liu X."/>
            <person name="Jiang W."/>
            <person name="Mao L."/>
            <person name="Kong X."/>
            <person name="Jiao Y."/>
            <person name="Jia J."/>
        </authorList>
    </citation>
    <scope>NUCLEOTIDE SEQUENCE [LARGE SCALE GENOMIC DNA]</scope>
    <source>
        <strain evidence="3">cv. AL8/78</strain>
    </source>
</reference>
<sequence>GRVARERRHGARARPTLRPGPGAEAFPAHQVGDLAAVRPRRQVGRLPRPLHPPRRLLLPRRCLRGPQPLPGQSLISIHSSISVGRGVGIGAAFTECSYIFNGSPPKWLAPECSIALTYSMVLLQSGERITLATCIYKIYPVYALCL</sequence>
<name>A0A453J3U8_AEGTS</name>
<protein>
    <submittedName>
        <fullName evidence="2">Uncharacterized protein</fullName>
    </submittedName>
</protein>
<dbReference type="EnsemblPlants" id="AET4Gv20777200.7">
    <property type="protein sequence ID" value="AET4Gv20777200.7"/>
    <property type="gene ID" value="AET4Gv20777200"/>
</dbReference>
<accession>A0A453J3U8</accession>
<reference evidence="2" key="5">
    <citation type="journal article" date="2021" name="G3 (Bethesda)">
        <title>Aegilops tauschii genome assembly Aet v5.0 features greater sequence contiguity and improved annotation.</title>
        <authorList>
            <person name="Wang L."/>
            <person name="Zhu T."/>
            <person name="Rodriguez J.C."/>
            <person name="Deal K.R."/>
            <person name="Dubcovsky J."/>
            <person name="McGuire P.E."/>
            <person name="Lux T."/>
            <person name="Spannagl M."/>
            <person name="Mayer K.F.X."/>
            <person name="Baldrich P."/>
            <person name="Meyers B.C."/>
            <person name="Huo N."/>
            <person name="Gu Y.Q."/>
            <person name="Zhou H."/>
            <person name="Devos K.M."/>
            <person name="Bennetzen J.L."/>
            <person name="Unver T."/>
            <person name="Budak H."/>
            <person name="Gulick P.J."/>
            <person name="Galiba G."/>
            <person name="Kalapos B."/>
            <person name="Nelson D.R."/>
            <person name="Li P."/>
            <person name="You F.M."/>
            <person name="Luo M.C."/>
            <person name="Dvorak J."/>
        </authorList>
    </citation>
    <scope>NUCLEOTIDE SEQUENCE [LARGE SCALE GENOMIC DNA]</scope>
    <source>
        <strain evidence="2">cv. AL8/78</strain>
    </source>
</reference>
<reference evidence="3" key="1">
    <citation type="journal article" date="2014" name="Science">
        <title>Ancient hybridizations among the ancestral genomes of bread wheat.</title>
        <authorList>
            <consortium name="International Wheat Genome Sequencing Consortium,"/>
            <person name="Marcussen T."/>
            <person name="Sandve S.R."/>
            <person name="Heier L."/>
            <person name="Spannagl M."/>
            <person name="Pfeifer M."/>
            <person name="Jakobsen K.S."/>
            <person name="Wulff B.B."/>
            <person name="Steuernagel B."/>
            <person name="Mayer K.F."/>
            <person name="Olsen O.A."/>
        </authorList>
    </citation>
    <scope>NUCLEOTIDE SEQUENCE [LARGE SCALE GENOMIC DNA]</scope>
    <source>
        <strain evidence="3">cv. AL8/78</strain>
    </source>
</reference>
<dbReference type="AlphaFoldDB" id="A0A453J3U8"/>